<feature type="region of interest" description="Disordered" evidence="1">
    <location>
        <begin position="219"/>
        <end position="264"/>
    </location>
</feature>
<organism evidence="2">
    <name type="scientific">marine sediment metagenome</name>
    <dbReference type="NCBI Taxonomy" id="412755"/>
    <lineage>
        <taxon>unclassified sequences</taxon>
        <taxon>metagenomes</taxon>
        <taxon>ecological metagenomes</taxon>
    </lineage>
</organism>
<dbReference type="AlphaFoldDB" id="A0A0F9K1R7"/>
<dbReference type="EMBL" id="LAZR01010134">
    <property type="protein sequence ID" value="KKM68631.1"/>
    <property type="molecule type" value="Genomic_DNA"/>
</dbReference>
<evidence type="ECO:0000313" key="2">
    <source>
        <dbReference type="EMBL" id="KKM68631.1"/>
    </source>
</evidence>
<feature type="compositionally biased region" description="Basic and acidic residues" evidence="1">
    <location>
        <begin position="246"/>
        <end position="260"/>
    </location>
</feature>
<sequence>MTTYDNFKKVRVNQRRTANSKISEALKGLSPKTADLIFDLSDRDDKKLDINKNAAIKAMELVSNLLSKFNLPSKPILEYHGIIKNAMNNGILFDGVVKVGASIITLMGHKANIDVPVIIRNQSLLEPAIFFYNEAPYVMCGPAFDELVKCGTLMGELQPRQIFSGPISDKESMADKPRVPRANLPHMFSPGIRNPWTFRRYSSVQEELESIPGIVNPWIKDAQAGGAPSTSPTTAEEEDVQEGEDTDKLAAKEPRKRTNIDTDTEIPEVWPADLPEQHLDQAERTKEGLIPVGSKVKLTKDCEVRNRGGGTIILPSGEEGTVIRDEKGDGMCLLTRFEELNISSIIPSYP</sequence>
<protein>
    <submittedName>
        <fullName evidence="2">Uncharacterized protein</fullName>
    </submittedName>
</protein>
<gene>
    <name evidence="2" type="ORF">LCGC14_1458950</name>
</gene>
<comment type="caution">
    <text evidence="2">The sequence shown here is derived from an EMBL/GenBank/DDBJ whole genome shotgun (WGS) entry which is preliminary data.</text>
</comment>
<feature type="region of interest" description="Disordered" evidence="1">
    <location>
        <begin position="166"/>
        <end position="186"/>
    </location>
</feature>
<feature type="compositionally biased region" description="Acidic residues" evidence="1">
    <location>
        <begin position="235"/>
        <end position="245"/>
    </location>
</feature>
<evidence type="ECO:0000256" key="1">
    <source>
        <dbReference type="SAM" id="MobiDB-lite"/>
    </source>
</evidence>
<proteinExistence type="predicted"/>
<reference evidence="2" key="1">
    <citation type="journal article" date="2015" name="Nature">
        <title>Complex archaea that bridge the gap between prokaryotes and eukaryotes.</title>
        <authorList>
            <person name="Spang A."/>
            <person name="Saw J.H."/>
            <person name="Jorgensen S.L."/>
            <person name="Zaremba-Niedzwiedzka K."/>
            <person name="Martijn J."/>
            <person name="Lind A.E."/>
            <person name="van Eijk R."/>
            <person name="Schleper C."/>
            <person name="Guy L."/>
            <person name="Ettema T.J."/>
        </authorList>
    </citation>
    <scope>NUCLEOTIDE SEQUENCE</scope>
</reference>
<name>A0A0F9K1R7_9ZZZZ</name>
<accession>A0A0F9K1R7</accession>
<feature type="compositionally biased region" description="Basic and acidic residues" evidence="1">
    <location>
        <begin position="168"/>
        <end position="178"/>
    </location>
</feature>